<name>A0A1Q8ZQJ0_9HYPH</name>
<sequence length="242" mass="27531">MIEYALLFALGFTTAALLMALVSPAIHGRIVAYTERRLRATAPLGAQEVRAQKDMVRAVYAAENAKLANELKRERDRSVSLKIVSDSAIAEMERALREEALLKEQVNTMSREAAELRAELRTSGTQIEKLKASLERSEANVSSRIDDIEALKANVSRLETKMNGRNQETTNHQQQVEDLQLRIKDLRQERETLLDEKKSALERTQKAEQRLLQEEDKVLRLEDRLQKLEGSADQPKPTEQRV</sequence>
<dbReference type="OrthoDB" id="8304872at2"/>
<evidence type="ECO:0000313" key="2">
    <source>
        <dbReference type="EMBL" id="OLP44202.1"/>
    </source>
</evidence>
<reference evidence="2 3" key="1">
    <citation type="submission" date="2016-09" db="EMBL/GenBank/DDBJ databases">
        <title>Rhizobium oryziradicis sp. nov., isolated from the root of rice.</title>
        <authorList>
            <person name="Zhao J."/>
            <person name="Zhang X."/>
        </authorList>
    </citation>
    <scope>NUCLEOTIDE SEQUENCE [LARGE SCALE GENOMIC DNA]</scope>
    <source>
        <strain evidence="2 3">N19</strain>
    </source>
</reference>
<dbReference type="AlphaFoldDB" id="A0A1Q8ZQJ0"/>
<proteinExistence type="predicted"/>
<keyword evidence="3" id="KW-1185">Reference proteome</keyword>
<organism evidence="2 3">
    <name type="scientific">Rhizobium oryziradicis</name>
    <dbReference type="NCBI Taxonomy" id="1867956"/>
    <lineage>
        <taxon>Bacteria</taxon>
        <taxon>Pseudomonadati</taxon>
        <taxon>Pseudomonadota</taxon>
        <taxon>Alphaproteobacteria</taxon>
        <taxon>Hyphomicrobiales</taxon>
        <taxon>Rhizobiaceae</taxon>
        <taxon>Rhizobium/Agrobacterium group</taxon>
        <taxon>Rhizobium</taxon>
    </lineage>
</organism>
<comment type="caution">
    <text evidence="2">The sequence shown here is derived from an EMBL/GenBank/DDBJ whole genome shotgun (WGS) entry which is preliminary data.</text>
</comment>
<dbReference type="Proteomes" id="UP000186894">
    <property type="component" value="Unassembled WGS sequence"/>
</dbReference>
<evidence type="ECO:0000256" key="1">
    <source>
        <dbReference type="SAM" id="MobiDB-lite"/>
    </source>
</evidence>
<feature type="region of interest" description="Disordered" evidence="1">
    <location>
        <begin position="223"/>
        <end position="242"/>
    </location>
</feature>
<protein>
    <submittedName>
        <fullName evidence="2">Uncharacterized protein</fullName>
    </submittedName>
</protein>
<dbReference type="EMBL" id="MKIM01000027">
    <property type="protein sequence ID" value="OLP44202.1"/>
    <property type="molecule type" value="Genomic_DNA"/>
</dbReference>
<dbReference type="STRING" id="1867956.BJF95_06480"/>
<accession>A0A1Q8ZQJ0</accession>
<dbReference type="RefSeq" id="WP_075639709.1">
    <property type="nucleotide sequence ID" value="NZ_MKIM01000027.1"/>
</dbReference>
<gene>
    <name evidence="2" type="ORF">BJF95_06480</name>
</gene>
<dbReference type="Gene3D" id="1.10.287.1490">
    <property type="match status" value="1"/>
</dbReference>
<evidence type="ECO:0000313" key="3">
    <source>
        <dbReference type="Proteomes" id="UP000186894"/>
    </source>
</evidence>